<evidence type="ECO:0000313" key="2">
    <source>
        <dbReference type="Proteomes" id="UP000257109"/>
    </source>
</evidence>
<comment type="caution">
    <text evidence="1">The sequence shown here is derived from an EMBL/GenBank/DDBJ whole genome shotgun (WGS) entry which is preliminary data.</text>
</comment>
<accession>A0A371GUT4</accession>
<feature type="non-terminal residue" evidence="1">
    <location>
        <position position="1"/>
    </location>
</feature>
<gene>
    <name evidence="1" type="primary">TIG</name>
    <name evidence="1" type="ORF">CR513_23319</name>
</gene>
<name>A0A371GUT4_MUCPR</name>
<dbReference type="AlphaFoldDB" id="A0A371GUT4"/>
<proteinExistence type="predicted"/>
<reference evidence="1" key="1">
    <citation type="submission" date="2018-05" db="EMBL/GenBank/DDBJ databases">
        <title>Draft genome of Mucuna pruriens seed.</title>
        <authorList>
            <person name="Nnadi N.E."/>
            <person name="Vos R."/>
            <person name="Hasami M.H."/>
            <person name="Devisetty U.K."/>
            <person name="Aguiy J.C."/>
        </authorList>
    </citation>
    <scope>NUCLEOTIDE SEQUENCE [LARGE SCALE GENOMIC DNA]</scope>
    <source>
        <strain evidence="1">JCA_2017</strain>
    </source>
</reference>
<organism evidence="1 2">
    <name type="scientific">Mucuna pruriens</name>
    <name type="common">Velvet bean</name>
    <name type="synonym">Dolichos pruriens</name>
    <dbReference type="NCBI Taxonomy" id="157652"/>
    <lineage>
        <taxon>Eukaryota</taxon>
        <taxon>Viridiplantae</taxon>
        <taxon>Streptophyta</taxon>
        <taxon>Embryophyta</taxon>
        <taxon>Tracheophyta</taxon>
        <taxon>Spermatophyta</taxon>
        <taxon>Magnoliopsida</taxon>
        <taxon>eudicotyledons</taxon>
        <taxon>Gunneridae</taxon>
        <taxon>Pentapetalae</taxon>
        <taxon>rosids</taxon>
        <taxon>fabids</taxon>
        <taxon>Fabales</taxon>
        <taxon>Fabaceae</taxon>
        <taxon>Papilionoideae</taxon>
        <taxon>50 kb inversion clade</taxon>
        <taxon>NPAAA clade</taxon>
        <taxon>indigoferoid/millettioid clade</taxon>
        <taxon>Phaseoleae</taxon>
        <taxon>Mucuna</taxon>
    </lineage>
</organism>
<dbReference type="OrthoDB" id="1749197at2759"/>
<keyword evidence="2" id="KW-1185">Reference proteome</keyword>
<dbReference type="EMBL" id="QJKJ01004398">
    <property type="protein sequence ID" value="RDX94308.1"/>
    <property type="molecule type" value="Genomic_DNA"/>
</dbReference>
<sequence length="213" mass="24450">MTVKLVWIFNSLHRGYIACRGATIDSDIDAHRSSEKEFRRRYKSIDSLKVGTDRGLLVGDVAVLDISATTIDQDESNVKNIPSAESKGPMMCLKDDNELIKDGDKVLPGFLDFRSGIHRAAGVSVKSEVHERIYLVHQKENITELIKQNLALGDIYRGENLQFATEDLIKEVEKSIAEFKRQNQEYDEDQVKEQVQEILEWLREHAEVRYKTR</sequence>
<protein>
    <submittedName>
        <fullName evidence="1">Trigger factor-like protein TIG, Chloroplastic</fullName>
    </submittedName>
</protein>
<evidence type="ECO:0000313" key="1">
    <source>
        <dbReference type="EMBL" id="RDX94308.1"/>
    </source>
</evidence>
<dbReference type="STRING" id="157652.A0A371GUT4"/>
<dbReference type="Proteomes" id="UP000257109">
    <property type="component" value="Unassembled WGS sequence"/>
</dbReference>